<dbReference type="EMBL" id="LO017727">
    <property type="protein sequence ID" value="CRH07176.1"/>
    <property type="molecule type" value="Genomic_DNA"/>
</dbReference>
<accession>A0A1S7LN57</accession>
<dbReference type="Pfam" id="PF04982">
    <property type="entry name" value="TM_HPP"/>
    <property type="match status" value="1"/>
</dbReference>
<proteinExistence type="predicted"/>
<gene>
    <name evidence="3" type="ORF">MAGMO_3030</name>
</gene>
<dbReference type="PANTHER" id="PTHR33741:SF5">
    <property type="entry name" value="TRANSMEMBRANE PROTEIN DDB_G0269096-RELATED"/>
    <property type="match status" value="1"/>
</dbReference>
<dbReference type="InterPro" id="IPR058581">
    <property type="entry name" value="TM_HPP"/>
</dbReference>
<name>A0A1S7LN57_MAGMO</name>
<protein>
    <submittedName>
        <fullName evidence="3">Putative transportor belongs to HPP family protein</fullName>
    </submittedName>
</protein>
<dbReference type="AlphaFoldDB" id="A0A1S7LN57"/>
<feature type="domain" description="HPP transmembrane region" evidence="2">
    <location>
        <begin position="17"/>
        <end position="174"/>
    </location>
</feature>
<reference evidence="3" key="1">
    <citation type="submission" date="2015-04" db="EMBL/GenBank/DDBJ databases">
        <authorList>
            <person name="Syromyatnikov M.Y."/>
            <person name="Popov V.N."/>
        </authorList>
    </citation>
    <scope>NUCLEOTIDE SEQUENCE</scope>
    <source>
        <strain evidence="3">MO-1</strain>
    </source>
</reference>
<sequence>MFRQILSLILKPSIPIPPIQELFWSWLGSFVGIGLVAWLHHFFFSGQDLVFIIGSFGASAVLIYAAIGSPLSQPRNLLGGHLVSALVGVAVFQLVGGVPWLAAALAVSLAIVAMQLTRTVHPPGGATALIAVIGSDTIHQLGYLYALVPALSGATCLLVVALVTNRLAPGRSYPQL</sequence>
<evidence type="ECO:0000259" key="2">
    <source>
        <dbReference type="Pfam" id="PF04982"/>
    </source>
</evidence>
<feature type="transmembrane region" description="Helical" evidence="1">
    <location>
        <begin position="83"/>
        <end position="113"/>
    </location>
</feature>
<evidence type="ECO:0000256" key="1">
    <source>
        <dbReference type="SAM" id="Phobius"/>
    </source>
</evidence>
<evidence type="ECO:0000313" key="3">
    <source>
        <dbReference type="EMBL" id="CRH07176.1"/>
    </source>
</evidence>
<dbReference type="PANTHER" id="PTHR33741">
    <property type="entry name" value="TRANSMEMBRANE PROTEIN DDB_G0269096-RELATED"/>
    <property type="match status" value="1"/>
</dbReference>
<keyword evidence="1" id="KW-0812">Transmembrane</keyword>
<organism evidence="3">
    <name type="scientific">Magnetococcus massalia (strain MO-1)</name>
    <dbReference type="NCBI Taxonomy" id="451514"/>
    <lineage>
        <taxon>Bacteria</taxon>
        <taxon>Pseudomonadati</taxon>
        <taxon>Pseudomonadota</taxon>
        <taxon>Magnetococcia</taxon>
        <taxon>Magnetococcales</taxon>
        <taxon>Magnetococcaceae</taxon>
        <taxon>Magnetococcus</taxon>
    </lineage>
</organism>
<feature type="transmembrane region" description="Helical" evidence="1">
    <location>
        <begin position="143"/>
        <end position="163"/>
    </location>
</feature>
<keyword evidence="1" id="KW-0472">Membrane</keyword>
<dbReference type="InterPro" id="IPR007065">
    <property type="entry name" value="HPP"/>
</dbReference>
<keyword evidence="1" id="KW-1133">Transmembrane helix</keyword>
<feature type="transmembrane region" description="Helical" evidence="1">
    <location>
        <begin position="49"/>
        <end position="71"/>
    </location>
</feature>
<feature type="transmembrane region" description="Helical" evidence="1">
    <location>
        <begin position="21"/>
        <end position="43"/>
    </location>
</feature>